<gene>
    <name evidence="2" type="ORF">BGI32_05370</name>
</gene>
<protein>
    <submittedName>
        <fullName evidence="2">Uncharacterized protein</fullName>
    </submittedName>
</protein>
<comment type="caution">
    <text evidence="2">The sequence shown here is derived from an EMBL/GenBank/DDBJ whole genome shotgun (WGS) entry which is preliminary data.</text>
</comment>
<dbReference type="Proteomes" id="UP000231293">
    <property type="component" value="Unassembled WGS sequence"/>
</dbReference>
<accession>A0A2N9WU83</accession>
<organism evidence="2 3">
    <name type="scientific">Snodgrassella alvi</name>
    <dbReference type="NCBI Taxonomy" id="1196083"/>
    <lineage>
        <taxon>Bacteria</taxon>
        <taxon>Pseudomonadati</taxon>
        <taxon>Pseudomonadota</taxon>
        <taxon>Betaproteobacteria</taxon>
        <taxon>Neisseriales</taxon>
        <taxon>Neisseriaceae</taxon>
        <taxon>Snodgrassella</taxon>
    </lineage>
</organism>
<dbReference type="EMBL" id="MDVB01000058">
    <property type="protein sequence ID" value="PIT15596.1"/>
    <property type="molecule type" value="Genomic_DNA"/>
</dbReference>
<dbReference type="RefSeq" id="WP_100113556.1">
    <property type="nucleotide sequence ID" value="NZ_MDVB01000058.1"/>
</dbReference>
<feature type="transmembrane region" description="Helical" evidence="1">
    <location>
        <begin position="44"/>
        <end position="61"/>
    </location>
</feature>
<name>A0A2N9WU83_9NEIS</name>
<feature type="transmembrane region" description="Helical" evidence="1">
    <location>
        <begin position="20"/>
        <end position="38"/>
    </location>
</feature>
<evidence type="ECO:0000313" key="3">
    <source>
        <dbReference type="Proteomes" id="UP000231293"/>
    </source>
</evidence>
<dbReference type="AlphaFoldDB" id="A0A2N9WU83"/>
<keyword evidence="1" id="KW-1133">Transmembrane helix</keyword>
<reference evidence="2 3" key="1">
    <citation type="journal article" date="2017" name="MBio">
        <title>Type VI secretion-mediated competition in the bee gut microbiome.</title>
        <authorList>
            <person name="Steele M.I."/>
            <person name="Kwong W.K."/>
            <person name="Powell J.E."/>
            <person name="Whiteley M."/>
            <person name="Moran N.A."/>
        </authorList>
    </citation>
    <scope>NUCLEOTIDE SEQUENCE [LARGE SCALE GENOMIC DNA]</scope>
    <source>
        <strain evidence="2 3">App2-2</strain>
    </source>
</reference>
<evidence type="ECO:0000256" key="1">
    <source>
        <dbReference type="SAM" id="Phobius"/>
    </source>
</evidence>
<sequence length="179" mass="21091">MRHHTTPMDFFKEWRCNSRAYARVSLFFACILGLIALFSIKSVVISAVSGISAVFLYSKFLSIKRRIKQVSFTPSAIYVEKQKIDICYLKSITFTRSINSRHNFFLAYEFNMKFFANPELNEEINFYMEFGSFFFSNAHTERNGCYDYENRFINVLLNFAKKRRVKLKMEISSEMDDAS</sequence>
<evidence type="ECO:0000313" key="2">
    <source>
        <dbReference type="EMBL" id="PIT15596.1"/>
    </source>
</evidence>
<proteinExistence type="predicted"/>
<keyword evidence="1" id="KW-0472">Membrane</keyword>
<keyword evidence="1" id="KW-0812">Transmembrane</keyword>